<dbReference type="PANTHER" id="PTHR12128">
    <property type="entry name" value="DIHYDRODIPICOLINATE SYNTHASE"/>
    <property type="match status" value="1"/>
</dbReference>
<dbReference type="InterPro" id="IPR013785">
    <property type="entry name" value="Aldolase_TIM"/>
</dbReference>
<keyword evidence="2 3" id="KW-0456">Lyase</keyword>
<protein>
    <submittedName>
        <fullName evidence="4">Dihydrodipicolinate synthase family protein</fullName>
    </submittedName>
</protein>
<keyword evidence="5" id="KW-1185">Reference proteome</keyword>
<dbReference type="RefSeq" id="WP_380895645.1">
    <property type="nucleotide sequence ID" value="NZ_JBHTKY010000009.1"/>
</dbReference>
<dbReference type="InterPro" id="IPR002220">
    <property type="entry name" value="DapA-like"/>
</dbReference>
<dbReference type="Pfam" id="PF00701">
    <property type="entry name" value="DHDPS"/>
    <property type="match status" value="1"/>
</dbReference>
<dbReference type="SMART" id="SM01130">
    <property type="entry name" value="DHDPS"/>
    <property type="match status" value="1"/>
</dbReference>
<gene>
    <name evidence="4" type="ORF">ACFQ2C_08005</name>
</gene>
<dbReference type="Gene3D" id="3.20.20.70">
    <property type="entry name" value="Aldolase class I"/>
    <property type="match status" value="1"/>
</dbReference>
<comment type="similarity">
    <text evidence="1 3">Belongs to the DapA family.</text>
</comment>
<dbReference type="Proteomes" id="UP001597205">
    <property type="component" value="Unassembled WGS sequence"/>
</dbReference>
<sequence length="306" mass="34983">MNRSNKKFIPVMLMPFQEDKTIDYSSLENLIEFYLEAGAKGLFANCLSSEMFELSKQEMLESVSFIIGKVNGRVPVVATGTFQESIEDQANFVKEIYKTGVDAVIVISSLLASEEDDDSIFENNVRKLLELTPEIPLGFYECPIPYKRVLSAKFLGELVNSKRVIYHKDTSLSMDSIMSKLQETKGVEGFGLYDAYMVHAVDSLQAGSAGLSCIQGNYFPELIVWLCDNYNSKDAYERVKIVQEFLIDKMEIMHYAYPASVKYYLNLKNFPIKVVCRRTDIEELDQETIIKLQQLKYDYEVLKSKL</sequence>
<comment type="caution">
    <text evidence="4">The sequence shown here is derived from an EMBL/GenBank/DDBJ whole genome shotgun (WGS) entry which is preliminary data.</text>
</comment>
<organism evidence="4 5">
    <name type="scientific">Sphingobacterium daejeonense</name>
    <dbReference type="NCBI Taxonomy" id="371142"/>
    <lineage>
        <taxon>Bacteria</taxon>
        <taxon>Pseudomonadati</taxon>
        <taxon>Bacteroidota</taxon>
        <taxon>Sphingobacteriia</taxon>
        <taxon>Sphingobacteriales</taxon>
        <taxon>Sphingobacteriaceae</taxon>
        <taxon>Sphingobacterium</taxon>
    </lineage>
</organism>
<dbReference type="PIRSF" id="PIRSF001365">
    <property type="entry name" value="DHDPS"/>
    <property type="match status" value="1"/>
</dbReference>
<evidence type="ECO:0000256" key="1">
    <source>
        <dbReference type="ARBA" id="ARBA00007592"/>
    </source>
</evidence>
<dbReference type="SUPFAM" id="SSF51569">
    <property type="entry name" value="Aldolase"/>
    <property type="match status" value="1"/>
</dbReference>
<dbReference type="PANTHER" id="PTHR12128:SF66">
    <property type="entry name" value="4-HYDROXY-2-OXOGLUTARATE ALDOLASE, MITOCHONDRIAL"/>
    <property type="match status" value="1"/>
</dbReference>
<name>A0ABW3RKS1_9SPHI</name>
<accession>A0ABW3RKS1</accession>
<evidence type="ECO:0000256" key="2">
    <source>
        <dbReference type="ARBA" id="ARBA00023239"/>
    </source>
</evidence>
<evidence type="ECO:0000313" key="4">
    <source>
        <dbReference type="EMBL" id="MFD1165542.1"/>
    </source>
</evidence>
<dbReference type="CDD" id="cd00408">
    <property type="entry name" value="DHDPS-like"/>
    <property type="match status" value="1"/>
</dbReference>
<proteinExistence type="inferred from homology"/>
<dbReference type="EMBL" id="JBHTKY010000009">
    <property type="protein sequence ID" value="MFD1165542.1"/>
    <property type="molecule type" value="Genomic_DNA"/>
</dbReference>
<reference evidence="5" key="1">
    <citation type="journal article" date="2019" name="Int. J. Syst. Evol. Microbiol.">
        <title>The Global Catalogue of Microorganisms (GCM) 10K type strain sequencing project: providing services to taxonomists for standard genome sequencing and annotation.</title>
        <authorList>
            <consortium name="The Broad Institute Genomics Platform"/>
            <consortium name="The Broad Institute Genome Sequencing Center for Infectious Disease"/>
            <person name="Wu L."/>
            <person name="Ma J."/>
        </authorList>
    </citation>
    <scope>NUCLEOTIDE SEQUENCE [LARGE SCALE GENOMIC DNA]</scope>
    <source>
        <strain evidence="5">CCUG 52468</strain>
    </source>
</reference>
<evidence type="ECO:0000313" key="5">
    <source>
        <dbReference type="Proteomes" id="UP001597205"/>
    </source>
</evidence>
<evidence type="ECO:0000256" key="3">
    <source>
        <dbReference type="PIRNR" id="PIRNR001365"/>
    </source>
</evidence>